<evidence type="ECO:0000313" key="3">
    <source>
        <dbReference type="Proteomes" id="UP000266441"/>
    </source>
</evidence>
<feature type="domain" description="NadR/Ttd14 AAA" evidence="1">
    <location>
        <begin position="8"/>
        <end position="162"/>
    </location>
</feature>
<dbReference type="SUPFAM" id="SSF52540">
    <property type="entry name" value="P-loop containing nucleoside triphosphate hydrolases"/>
    <property type="match status" value="1"/>
</dbReference>
<sequence>MKTESKIIVITGAESTGKSALCEWLANHFQVPFVPEFARIYVEKLNRHYNYSDLEIIARKQIQQLSELKKEKLPLVFADTWLIITQIWFEEVFDRVPDWLESAIRKNPIDLFLVCDTDLPWEPDPVRENGGEKRLYLQNRYIETIKKYGFRYKIVRGKNEERFQDALQHLESL</sequence>
<dbReference type="InterPro" id="IPR027417">
    <property type="entry name" value="P-loop_NTPase"/>
</dbReference>
<dbReference type="AlphaFoldDB" id="A0A399CSJ6"/>
<dbReference type="InterPro" id="IPR038727">
    <property type="entry name" value="NadR/Ttd14_AAA_dom"/>
</dbReference>
<comment type="caution">
    <text evidence="2">The sequence shown here is derived from an EMBL/GenBank/DDBJ whole genome shotgun (WGS) entry which is preliminary data.</text>
</comment>
<dbReference type="InterPro" id="IPR052735">
    <property type="entry name" value="NAD_biosynth-regulator"/>
</dbReference>
<evidence type="ECO:0000313" key="2">
    <source>
        <dbReference type="EMBL" id="RIH63015.1"/>
    </source>
</evidence>
<proteinExistence type="predicted"/>
<dbReference type="Proteomes" id="UP000266441">
    <property type="component" value="Unassembled WGS sequence"/>
</dbReference>
<evidence type="ECO:0000259" key="1">
    <source>
        <dbReference type="Pfam" id="PF13521"/>
    </source>
</evidence>
<dbReference type="PANTHER" id="PTHR37512">
    <property type="entry name" value="TRIFUNCTIONAL NAD BIOSYNTHESIS/REGULATOR PROTEIN NADR"/>
    <property type="match status" value="1"/>
</dbReference>
<name>A0A399CSJ6_9BACT</name>
<gene>
    <name evidence="2" type="ORF">D1164_21945</name>
</gene>
<dbReference type="EMBL" id="QWET01000028">
    <property type="protein sequence ID" value="RIH63015.1"/>
    <property type="molecule type" value="Genomic_DNA"/>
</dbReference>
<keyword evidence="3" id="KW-1185">Reference proteome</keyword>
<organism evidence="2 3">
    <name type="scientific">Mariniphaga sediminis</name>
    <dbReference type="NCBI Taxonomy" id="1628158"/>
    <lineage>
        <taxon>Bacteria</taxon>
        <taxon>Pseudomonadati</taxon>
        <taxon>Bacteroidota</taxon>
        <taxon>Bacteroidia</taxon>
        <taxon>Marinilabiliales</taxon>
        <taxon>Prolixibacteraceae</taxon>
        <taxon>Mariniphaga</taxon>
    </lineage>
</organism>
<accession>A0A399CSJ6</accession>
<dbReference type="RefSeq" id="WP_119352052.1">
    <property type="nucleotide sequence ID" value="NZ_QWET01000028.1"/>
</dbReference>
<dbReference type="OrthoDB" id="9151999at2"/>
<protein>
    <submittedName>
        <fullName evidence="2">ATPase</fullName>
    </submittedName>
</protein>
<reference evidence="2 3" key="1">
    <citation type="journal article" date="2015" name="Int. J. Syst. Evol. Microbiol.">
        <title>Mariniphaga sediminis sp. nov., isolated from coastal sediment.</title>
        <authorList>
            <person name="Wang F.Q."/>
            <person name="Shen Q.Y."/>
            <person name="Chen G.J."/>
            <person name="Du Z.J."/>
        </authorList>
    </citation>
    <scope>NUCLEOTIDE SEQUENCE [LARGE SCALE GENOMIC DNA]</scope>
    <source>
        <strain evidence="2 3">SY21</strain>
    </source>
</reference>
<dbReference type="Pfam" id="PF13521">
    <property type="entry name" value="AAA_28"/>
    <property type="match status" value="1"/>
</dbReference>
<dbReference type="Gene3D" id="3.40.50.300">
    <property type="entry name" value="P-loop containing nucleotide triphosphate hydrolases"/>
    <property type="match status" value="1"/>
</dbReference>
<dbReference type="PANTHER" id="PTHR37512:SF1">
    <property type="entry name" value="NADR_TTD14 AAA DOMAIN-CONTAINING PROTEIN"/>
    <property type="match status" value="1"/>
</dbReference>